<dbReference type="RefSeq" id="XP_055861531.1">
    <property type="nucleotide sequence ID" value="XM_056005556.1"/>
</dbReference>
<protein>
    <submittedName>
        <fullName evidence="7">Uncharacterized protein LOC106059487 isoform X1</fullName>
    </submittedName>
</protein>
<evidence type="ECO:0000313" key="7">
    <source>
        <dbReference type="RefSeq" id="XP_055861531.1"/>
    </source>
</evidence>
<evidence type="ECO:0000256" key="3">
    <source>
        <dbReference type="ARBA" id="ARBA00022833"/>
    </source>
</evidence>
<dbReference type="SUPFAM" id="SSF144232">
    <property type="entry name" value="HIT/MYND zinc finger-like"/>
    <property type="match status" value="1"/>
</dbReference>
<organism evidence="6 7">
    <name type="scientific">Biomphalaria glabrata</name>
    <name type="common">Bloodfluke planorb</name>
    <name type="synonym">Freshwater snail</name>
    <dbReference type="NCBI Taxonomy" id="6526"/>
    <lineage>
        <taxon>Eukaryota</taxon>
        <taxon>Metazoa</taxon>
        <taxon>Spiralia</taxon>
        <taxon>Lophotrochozoa</taxon>
        <taxon>Mollusca</taxon>
        <taxon>Gastropoda</taxon>
        <taxon>Heterobranchia</taxon>
        <taxon>Euthyneura</taxon>
        <taxon>Panpulmonata</taxon>
        <taxon>Hygrophila</taxon>
        <taxon>Lymnaeoidea</taxon>
        <taxon>Planorbidae</taxon>
        <taxon>Biomphalaria</taxon>
    </lineage>
</organism>
<evidence type="ECO:0000313" key="6">
    <source>
        <dbReference type="Proteomes" id="UP001165740"/>
    </source>
</evidence>
<dbReference type="GO" id="GO:0008270">
    <property type="term" value="F:zinc ion binding"/>
    <property type="evidence" value="ECO:0007669"/>
    <property type="project" value="UniProtKB-KW"/>
</dbReference>
<evidence type="ECO:0000259" key="5">
    <source>
        <dbReference type="PROSITE" id="PS50865"/>
    </source>
</evidence>
<sequence length="483" mass="54431">MRYNVPEVIYAGYRADARIFKVNDLMMKNKAPPDISAAPAPTSEPVIIYDLKQPPESSSSGSSKDSSGDMFLPIEFRCEACGKRAFNLKTCSRCWGAKYCDNICQTRHWDKHSQVCVEDPKGRQFLKGGHILELDMMTPLEQQGTYLDSHPSSLGTMKCPKHGHNNHSAFIAIHDFNKSHLPLKLRMDEVVNYILAEAQFTVRVMVYWTSKQRPDDDVCARFRGTQNPRAASGKVLLSNPKDIKVRRCPVAHCHRHRDLGPDHTVYVVDVKVSTNGRVIFDEEELRRTTVDFFYDSGNGVGLVREYGYQLFPSRSTSDVRYFSIGVHDLKLLQRLERADGCRSACFKSIPHEALRAMSAHAIVISHPHGTQKKITVGNVVRITEENLTPDSQANAKMLSEMEKMWFETRSQLAHSQMIAAMGQLSLPVYKVWYDAATCLGSAGAPVYFGARQTSGIWGPYEAQHASYDIDAKLNYFKVPRFVA</sequence>
<dbReference type="PROSITE" id="PS50865">
    <property type="entry name" value="ZF_MYND_2"/>
    <property type="match status" value="1"/>
</dbReference>
<feature type="domain" description="MYND-type" evidence="5">
    <location>
        <begin position="78"/>
        <end position="116"/>
    </location>
</feature>
<evidence type="ECO:0000256" key="1">
    <source>
        <dbReference type="ARBA" id="ARBA00022723"/>
    </source>
</evidence>
<dbReference type="GeneID" id="106059487"/>
<dbReference type="Proteomes" id="UP001165740">
    <property type="component" value="Chromosome 12"/>
</dbReference>
<gene>
    <name evidence="7" type="primary">LOC106059487</name>
</gene>
<dbReference type="PROSITE" id="PS01360">
    <property type="entry name" value="ZF_MYND_1"/>
    <property type="match status" value="1"/>
</dbReference>
<dbReference type="OrthoDB" id="5981480at2759"/>
<dbReference type="AlphaFoldDB" id="A0A9W2YFU5"/>
<keyword evidence="6" id="KW-1185">Reference proteome</keyword>
<dbReference type="Pfam" id="PF01753">
    <property type="entry name" value="zf-MYND"/>
    <property type="match status" value="1"/>
</dbReference>
<keyword evidence="3" id="KW-0862">Zinc</keyword>
<evidence type="ECO:0000256" key="4">
    <source>
        <dbReference type="PROSITE-ProRule" id="PRU00134"/>
    </source>
</evidence>
<name>A0A9W2YFU5_BIOGL</name>
<accession>A0A9W2YFU5</accession>
<evidence type="ECO:0000256" key="2">
    <source>
        <dbReference type="ARBA" id="ARBA00022771"/>
    </source>
</evidence>
<proteinExistence type="predicted"/>
<reference evidence="7" key="1">
    <citation type="submission" date="2025-08" db="UniProtKB">
        <authorList>
            <consortium name="RefSeq"/>
        </authorList>
    </citation>
    <scope>IDENTIFICATION</scope>
</reference>
<keyword evidence="2 4" id="KW-0863">Zinc-finger</keyword>
<dbReference type="Gene3D" id="6.10.140.2220">
    <property type="match status" value="1"/>
</dbReference>
<keyword evidence="1" id="KW-0479">Metal-binding</keyword>
<dbReference type="InterPro" id="IPR002893">
    <property type="entry name" value="Znf_MYND"/>
</dbReference>